<gene>
    <name evidence="2" type="ORF">ACFO4N_07845</name>
</gene>
<evidence type="ECO:0008006" key="4">
    <source>
        <dbReference type="Google" id="ProtNLM"/>
    </source>
</evidence>
<accession>A0ABV9GKW4</accession>
<feature type="compositionally biased region" description="Polar residues" evidence="1">
    <location>
        <begin position="55"/>
        <end position="74"/>
    </location>
</feature>
<protein>
    <recommendedName>
        <fullName evidence="4">Collagen triple helix repeat protein</fullName>
    </recommendedName>
</protein>
<keyword evidence="3" id="KW-1185">Reference proteome</keyword>
<dbReference type="RefSeq" id="WP_376845686.1">
    <property type="nucleotide sequence ID" value="NZ_JBHSFW010000002.1"/>
</dbReference>
<reference evidence="3" key="1">
    <citation type="journal article" date="2019" name="Int. J. Syst. Evol. Microbiol.">
        <title>The Global Catalogue of Microorganisms (GCM) 10K type strain sequencing project: providing services to taxonomists for standard genome sequencing and annotation.</title>
        <authorList>
            <consortium name="The Broad Institute Genomics Platform"/>
            <consortium name="The Broad Institute Genome Sequencing Center for Infectious Disease"/>
            <person name="Wu L."/>
            <person name="Ma J."/>
        </authorList>
    </citation>
    <scope>NUCLEOTIDE SEQUENCE [LARGE SCALE GENOMIC DNA]</scope>
    <source>
        <strain evidence="3">CGMCC 1.16306</strain>
    </source>
</reference>
<evidence type="ECO:0000256" key="1">
    <source>
        <dbReference type="SAM" id="MobiDB-lite"/>
    </source>
</evidence>
<evidence type="ECO:0000313" key="2">
    <source>
        <dbReference type="EMBL" id="MFC4618647.1"/>
    </source>
</evidence>
<dbReference type="EMBL" id="JBHSFW010000002">
    <property type="protein sequence ID" value="MFC4618647.1"/>
    <property type="molecule type" value="Genomic_DNA"/>
</dbReference>
<dbReference type="Proteomes" id="UP001596022">
    <property type="component" value="Unassembled WGS sequence"/>
</dbReference>
<organism evidence="2 3">
    <name type="scientific">Camelliibacillus cellulosilyticus</name>
    <dbReference type="NCBI Taxonomy" id="2174486"/>
    <lineage>
        <taxon>Bacteria</taxon>
        <taxon>Bacillati</taxon>
        <taxon>Bacillota</taxon>
        <taxon>Bacilli</taxon>
        <taxon>Bacillales</taxon>
        <taxon>Sporolactobacillaceae</taxon>
        <taxon>Camelliibacillus</taxon>
    </lineage>
</organism>
<proteinExistence type="predicted"/>
<comment type="caution">
    <text evidence="2">The sequence shown here is derived from an EMBL/GenBank/DDBJ whole genome shotgun (WGS) entry which is preliminary data.</text>
</comment>
<dbReference type="Gene3D" id="1.20.5.320">
    <property type="entry name" value="6-Phosphogluconate Dehydrogenase, domain 3"/>
    <property type="match status" value="1"/>
</dbReference>
<name>A0ABV9GKW4_9BACL</name>
<feature type="region of interest" description="Disordered" evidence="1">
    <location>
        <begin position="1"/>
        <end position="104"/>
    </location>
</feature>
<evidence type="ECO:0000313" key="3">
    <source>
        <dbReference type="Proteomes" id="UP001596022"/>
    </source>
</evidence>
<sequence length="126" mass="13014">MAEVLQTPDGKSVSDKNPLPVKIVGGDVGGGSSMRFIFGTSDPTPNDGQPGDVFLNTSTGDIFSNVNGTWQRQGNLRGPQGPEGPEGPRGPEGPEGPPGFGTEEQYNEIISRLEALEGEVFGGGDG</sequence>